<proteinExistence type="predicted"/>
<reference evidence="3" key="1">
    <citation type="submission" date="2025-08" db="UniProtKB">
        <authorList>
            <consortium name="RefSeq"/>
        </authorList>
    </citation>
    <scope>IDENTIFICATION</scope>
    <source>
        <strain evidence="3">Aabys</strain>
        <tissue evidence="3">Whole body</tissue>
    </source>
</reference>
<dbReference type="PANTHER" id="PTHR11008:SF25">
    <property type="entry name" value="IP09473P-RELATED"/>
    <property type="match status" value="1"/>
</dbReference>
<dbReference type="VEuPathDB" id="VectorBase:MDOMA2_004881"/>
<keyword evidence="2" id="KW-1185">Reference proteome</keyword>
<dbReference type="Gene3D" id="3.15.10.30">
    <property type="entry name" value="Haemolymph juvenile hormone binding protein"/>
    <property type="match status" value="1"/>
</dbReference>
<dbReference type="SMART" id="SM00700">
    <property type="entry name" value="JHBP"/>
    <property type="match status" value="1"/>
</dbReference>
<dbReference type="eggNOG" id="ENOG502RXKT">
    <property type="taxonomic scope" value="Eukaryota"/>
</dbReference>
<organism evidence="2 3">
    <name type="scientific">Musca domestica</name>
    <name type="common">House fly</name>
    <dbReference type="NCBI Taxonomy" id="7370"/>
    <lineage>
        <taxon>Eukaryota</taxon>
        <taxon>Metazoa</taxon>
        <taxon>Ecdysozoa</taxon>
        <taxon>Arthropoda</taxon>
        <taxon>Hexapoda</taxon>
        <taxon>Insecta</taxon>
        <taxon>Pterygota</taxon>
        <taxon>Neoptera</taxon>
        <taxon>Endopterygota</taxon>
        <taxon>Diptera</taxon>
        <taxon>Brachycera</taxon>
        <taxon>Muscomorpha</taxon>
        <taxon>Muscoidea</taxon>
        <taxon>Muscidae</taxon>
        <taxon>Musca</taxon>
    </lineage>
</organism>
<dbReference type="InterPro" id="IPR038606">
    <property type="entry name" value="To_sf"/>
</dbReference>
<dbReference type="GeneID" id="101891789"/>
<dbReference type="InterPro" id="IPR010562">
    <property type="entry name" value="Haemolymph_juvenile_hormone-bd"/>
</dbReference>
<protein>
    <submittedName>
        <fullName evidence="3">Protein takeout</fullName>
    </submittedName>
</protein>
<dbReference type="Proteomes" id="UP001652621">
    <property type="component" value="Unplaced"/>
</dbReference>
<keyword evidence="1" id="KW-0732">Signal</keyword>
<feature type="signal peptide" evidence="1">
    <location>
        <begin position="1"/>
        <end position="20"/>
    </location>
</feature>
<dbReference type="PANTHER" id="PTHR11008">
    <property type="entry name" value="PROTEIN TAKEOUT-LIKE PROTEIN"/>
    <property type="match status" value="1"/>
</dbReference>
<sequence length="256" mass="28954">MLHKTTKGLAILALTLVVAGDKYLAQKPDFLKPCKLTESGFDQCLAKGYQIIFSEYKNGIPGLKGLGSIDPLHVKRITINEKGNNAISLNIVLSNVLLEGLRNTQVNEANFDKSKYMTKAKYSLPDTTLKFDYEVEGRILSLPMNGKGKGEMKIQNLKIDVDLKFKLREEDGFKFTDVENARVLINDVGGFHFNLENLFNGQKDLENSANELLKTSWMEIFQTLRPSIRTTIQTILEDRFKKVFGHIPGTYFIEDL</sequence>
<evidence type="ECO:0000313" key="3">
    <source>
        <dbReference type="RefSeq" id="XP_005176465.3"/>
    </source>
</evidence>
<evidence type="ECO:0000313" key="2">
    <source>
        <dbReference type="Proteomes" id="UP001652621"/>
    </source>
</evidence>
<dbReference type="OrthoDB" id="8175281at2759"/>
<name>A0A9J7HYH7_MUSDO</name>
<dbReference type="Pfam" id="PF06585">
    <property type="entry name" value="JHBP"/>
    <property type="match status" value="1"/>
</dbReference>
<dbReference type="VEuPathDB" id="VectorBase:MDOA008032"/>
<accession>A0A9J7HYH7</accession>
<dbReference type="RefSeq" id="XP_005176465.3">
    <property type="nucleotide sequence ID" value="XM_005176408.3"/>
</dbReference>
<evidence type="ECO:0000256" key="1">
    <source>
        <dbReference type="SAM" id="SignalP"/>
    </source>
</evidence>
<gene>
    <name evidence="3" type="primary">LOC101891789</name>
</gene>
<feature type="chain" id="PRO_5045119922" evidence="1">
    <location>
        <begin position="21"/>
        <end position="256"/>
    </location>
</feature>